<proteinExistence type="predicted"/>
<reference evidence="2 3" key="1">
    <citation type="submission" date="2018-01" db="EMBL/GenBank/DDBJ databases">
        <title>The complete genome sequence of Chromatium okenii LaCa, a purple sulfur bacterium with a turbulent life.</title>
        <authorList>
            <person name="Luedin S.M."/>
            <person name="Liechti N."/>
            <person name="Storelli N."/>
            <person name="Danza F."/>
            <person name="Wittwer M."/>
            <person name="Pothier J.F."/>
            <person name="Tonolla M.A."/>
        </authorList>
    </citation>
    <scope>NUCLEOTIDE SEQUENCE [LARGE SCALE GENOMIC DNA]</scope>
    <source>
        <strain evidence="2 3">LaCa</strain>
    </source>
</reference>
<dbReference type="EMBL" id="PPGH01000011">
    <property type="protein sequence ID" value="PQJ97477.1"/>
    <property type="molecule type" value="Genomic_DNA"/>
</dbReference>
<sequence>MGREVSSANIGHYGQHPPQARHQGEYADHILSFLNTNTDNSARVYLKPRSEESMMAVILLEYLH</sequence>
<name>A0A2S7XUQ5_9GAMM</name>
<dbReference type="Proteomes" id="UP000239936">
    <property type="component" value="Unassembled WGS sequence"/>
</dbReference>
<comment type="caution">
    <text evidence="2">The sequence shown here is derived from an EMBL/GenBank/DDBJ whole genome shotgun (WGS) entry which is preliminary data.</text>
</comment>
<gene>
    <name evidence="2" type="ORF">CXB77_01635</name>
</gene>
<evidence type="ECO:0000256" key="1">
    <source>
        <dbReference type="SAM" id="MobiDB-lite"/>
    </source>
</evidence>
<organism evidence="2 3">
    <name type="scientific">Chromatium okenii</name>
    <dbReference type="NCBI Taxonomy" id="61644"/>
    <lineage>
        <taxon>Bacteria</taxon>
        <taxon>Pseudomonadati</taxon>
        <taxon>Pseudomonadota</taxon>
        <taxon>Gammaproteobacteria</taxon>
        <taxon>Chromatiales</taxon>
        <taxon>Chromatiaceae</taxon>
        <taxon>Chromatium</taxon>
    </lineage>
</organism>
<feature type="region of interest" description="Disordered" evidence="1">
    <location>
        <begin position="1"/>
        <end position="24"/>
    </location>
</feature>
<evidence type="ECO:0000313" key="2">
    <source>
        <dbReference type="EMBL" id="PQJ97477.1"/>
    </source>
</evidence>
<protein>
    <submittedName>
        <fullName evidence="2">Uncharacterized protein</fullName>
    </submittedName>
</protein>
<accession>A0A2S7XUQ5</accession>
<keyword evidence="3" id="KW-1185">Reference proteome</keyword>
<dbReference type="AlphaFoldDB" id="A0A2S7XUQ5"/>
<evidence type="ECO:0000313" key="3">
    <source>
        <dbReference type="Proteomes" id="UP000239936"/>
    </source>
</evidence>